<comment type="subcellular location">
    <subcellularLocation>
        <location evidence="1">Cell inner membrane</location>
        <topology evidence="1">Multi-pass membrane protein</topology>
    </subcellularLocation>
</comment>
<dbReference type="SUPFAM" id="SSF51206">
    <property type="entry name" value="cAMP-binding domain-like"/>
    <property type="match status" value="1"/>
</dbReference>
<dbReference type="PROSITE" id="PS50042">
    <property type="entry name" value="CNMP_BINDING_3"/>
    <property type="match status" value="1"/>
</dbReference>
<feature type="transmembrane region" description="Helical" evidence="7">
    <location>
        <begin position="312"/>
        <end position="338"/>
    </location>
</feature>
<feature type="transmembrane region" description="Helical" evidence="7">
    <location>
        <begin position="391"/>
        <end position="412"/>
    </location>
</feature>
<keyword evidence="2" id="KW-0813">Transport</keyword>
<evidence type="ECO:0000256" key="2">
    <source>
        <dbReference type="ARBA" id="ARBA00022448"/>
    </source>
</evidence>
<feature type="transmembrane region" description="Helical" evidence="7">
    <location>
        <begin position="59"/>
        <end position="79"/>
    </location>
</feature>
<evidence type="ECO:0000259" key="8">
    <source>
        <dbReference type="PROSITE" id="PS50042"/>
    </source>
</evidence>
<evidence type="ECO:0000256" key="6">
    <source>
        <dbReference type="ARBA" id="ARBA00023136"/>
    </source>
</evidence>
<evidence type="ECO:0000256" key="3">
    <source>
        <dbReference type="ARBA" id="ARBA00022475"/>
    </source>
</evidence>
<dbReference type="PANTHER" id="PTHR23513:SF9">
    <property type="entry name" value="ENTEROBACTIN EXPORTER ENTS"/>
    <property type="match status" value="1"/>
</dbReference>
<feature type="transmembrane region" description="Helical" evidence="7">
    <location>
        <begin position="32"/>
        <end position="53"/>
    </location>
</feature>
<feature type="transmembrane region" description="Helical" evidence="7">
    <location>
        <begin position="244"/>
        <end position="267"/>
    </location>
</feature>
<dbReference type="InterPro" id="IPR018490">
    <property type="entry name" value="cNMP-bd_dom_sf"/>
</dbReference>
<dbReference type="SUPFAM" id="SSF103473">
    <property type="entry name" value="MFS general substrate transporter"/>
    <property type="match status" value="1"/>
</dbReference>
<feature type="domain" description="Cyclic nucleotide-binding" evidence="8">
    <location>
        <begin position="436"/>
        <end position="534"/>
    </location>
</feature>
<dbReference type="RefSeq" id="WP_344303473.1">
    <property type="nucleotide sequence ID" value="NZ_BAAAQQ010000011.1"/>
</dbReference>
<dbReference type="InterPro" id="IPR014710">
    <property type="entry name" value="RmlC-like_jellyroll"/>
</dbReference>
<keyword evidence="10" id="KW-1185">Reference proteome</keyword>
<evidence type="ECO:0000313" key="9">
    <source>
        <dbReference type="EMBL" id="GAA2123392.1"/>
    </source>
</evidence>
<gene>
    <name evidence="9" type="ORF">GCM10009843_19080</name>
</gene>
<dbReference type="PROSITE" id="PS00888">
    <property type="entry name" value="CNMP_BINDING_1"/>
    <property type="match status" value="1"/>
</dbReference>
<evidence type="ECO:0000256" key="5">
    <source>
        <dbReference type="ARBA" id="ARBA00022989"/>
    </source>
</evidence>
<dbReference type="Gene3D" id="1.20.1250.20">
    <property type="entry name" value="MFS general substrate transporter like domains"/>
    <property type="match status" value="1"/>
</dbReference>
<dbReference type="PROSITE" id="PS00889">
    <property type="entry name" value="CNMP_BINDING_2"/>
    <property type="match status" value="1"/>
</dbReference>
<dbReference type="CDD" id="cd00038">
    <property type="entry name" value="CAP_ED"/>
    <property type="match status" value="1"/>
</dbReference>
<dbReference type="Proteomes" id="UP001500575">
    <property type="component" value="Unassembled WGS sequence"/>
</dbReference>
<name>A0ABN2Y8N9_9ACTN</name>
<protein>
    <recommendedName>
        <fullName evidence="8">Cyclic nucleotide-binding domain-containing protein</fullName>
    </recommendedName>
</protein>
<dbReference type="InterPro" id="IPR036259">
    <property type="entry name" value="MFS_trans_sf"/>
</dbReference>
<dbReference type="Pfam" id="PF07690">
    <property type="entry name" value="MFS_1"/>
    <property type="match status" value="1"/>
</dbReference>
<dbReference type="InterPro" id="IPR000595">
    <property type="entry name" value="cNMP-bd_dom"/>
</dbReference>
<comment type="caution">
    <text evidence="9">The sequence shown here is derived from an EMBL/GenBank/DDBJ whole genome shotgun (WGS) entry which is preliminary data.</text>
</comment>
<dbReference type="Gene3D" id="2.60.120.10">
    <property type="entry name" value="Jelly Rolls"/>
    <property type="match status" value="1"/>
</dbReference>
<proteinExistence type="predicted"/>
<reference evidence="9 10" key="1">
    <citation type="journal article" date="2019" name="Int. J. Syst. Evol. Microbiol.">
        <title>The Global Catalogue of Microorganisms (GCM) 10K type strain sequencing project: providing services to taxonomists for standard genome sequencing and annotation.</title>
        <authorList>
            <consortium name="The Broad Institute Genomics Platform"/>
            <consortium name="The Broad Institute Genome Sequencing Center for Infectious Disease"/>
            <person name="Wu L."/>
            <person name="Ma J."/>
        </authorList>
    </citation>
    <scope>NUCLEOTIDE SEQUENCE [LARGE SCALE GENOMIC DNA]</scope>
    <source>
        <strain evidence="9 10">JCM 16021</strain>
    </source>
</reference>
<dbReference type="PRINTS" id="PR00103">
    <property type="entry name" value="CAMPKINASE"/>
</dbReference>
<evidence type="ECO:0000256" key="7">
    <source>
        <dbReference type="SAM" id="Phobius"/>
    </source>
</evidence>
<keyword evidence="6 7" id="KW-0472">Membrane</keyword>
<dbReference type="EMBL" id="BAAAQQ010000011">
    <property type="protein sequence ID" value="GAA2123392.1"/>
    <property type="molecule type" value="Genomic_DNA"/>
</dbReference>
<dbReference type="CDD" id="cd06173">
    <property type="entry name" value="MFS_MefA_like"/>
    <property type="match status" value="1"/>
</dbReference>
<dbReference type="InterPro" id="IPR018488">
    <property type="entry name" value="cNMP-bd_CS"/>
</dbReference>
<accession>A0ABN2Y8N9</accession>
<sequence length="554" mass="57319">MSGATGSTTAPDSAKESLRAVLRNKDLRRMQLAFAGSAAGDWAYAVAITVWAFQEGGATAVGVFTAVRMTASAVAGPLGATIADRMSRRTYMMVVDLARAAIVSVTAVLVMLDGPALPVYALAVVTAVVGAAFRSAQAGLVPRLVESPGQLTASNAVTANVENVMSFAGPAIGGLLIAATDVGPVIWLNAATFLWSFVLVALIKVPPRPESASTGGDDEDEEGVLREITAGFSLVARDGDLRTITLLVAAQSLLWGFLSVYLVVIAARELGTGPEGVGYFNAILGVGTVLGGILVLGRVAKGRLAQDMAVGVLGWALPLLAMAIAPTPVVALLALAVIGTSDPWVNLGFETIPQRLAPERVISRVYAAAESTAVASVAIGALLAPLALDLIGLRGALAAAGTLVGLYTLSCLPRLRGLDHRLGEPEGLPLLRGVPMMEPVAPSVLEELAHRLVPVTAAPSQIVVREGDTADRFYVIESGEVEVTRGAEVLRRESAGDYFGEIGLLRDVPRTATVTAVTETRLLALSRQDFLDAITGVGAARAAAEDIVSRRLGV</sequence>
<keyword evidence="5 7" id="KW-1133">Transmembrane helix</keyword>
<dbReference type="PANTHER" id="PTHR23513">
    <property type="entry name" value="INTEGRAL MEMBRANE EFFLUX PROTEIN-RELATED"/>
    <property type="match status" value="1"/>
</dbReference>
<feature type="transmembrane region" description="Helical" evidence="7">
    <location>
        <begin position="279"/>
        <end position="300"/>
    </location>
</feature>
<keyword evidence="4 7" id="KW-0812">Transmembrane</keyword>
<organism evidence="9 10">
    <name type="scientific">Nocardioides bigeumensis</name>
    <dbReference type="NCBI Taxonomy" id="433657"/>
    <lineage>
        <taxon>Bacteria</taxon>
        <taxon>Bacillati</taxon>
        <taxon>Actinomycetota</taxon>
        <taxon>Actinomycetes</taxon>
        <taxon>Propionibacteriales</taxon>
        <taxon>Nocardioidaceae</taxon>
        <taxon>Nocardioides</taxon>
    </lineage>
</organism>
<keyword evidence="3" id="KW-1003">Cell membrane</keyword>
<dbReference type="SMART" id="SM00100">
    <property type="entry name" value="cNMP"/>
    <property type="match status" value="1"/>
</dbReference>
<dbReference type="InterPro" id="IPR011701">
    <property type="entry name" value="MFS"/>
</dbReference>
<evidence type="ECO:0000256" key="1">
    <source>
        <dbReference type="ARBA" id="ARBA00004429"/>
    </source>
</evidence>
<evidence type="ECO:0000313" key="10">
    <source>
        <dbReference type="Proteomes" id="UP001500575"/>
    </source>
</evidence>
<dbReference type="Pfam" id="PF00027">
    <property type="entry name" value="cNMP_binding"/>
    <property type="match status" value="1"/>
</dbReference>
<evidence type="ECO:0000256" key="4">
    <source>
        <dbReference type="ARBA" id="ARBA00022692"/>
    </source>
</evidence>
<feature type="transmembrane region" description="Helical" evidence="7">
    <location>
        <begin position="185"/>
        <end position="203"/>
    </location>
</feature>